<dbReference type="AlphaFoldDB" id="A0A8S1J9X5"/>
<evidence type="ECO:0000313" key="1">
    <source>
        <dbReference type="EMBL" id="CAD7703784.1"/>
    </source>
</evidence>
<sequence length="286" mass="32620">MASVGPAAAPRDLGASLGRLQAKLEGAAVRKTKDWFEGYLRHVITYRGVKTAVIRRLLGEWCTEEGLGLEEQKRLAYMLMKSEYAEDKFASAIMLQSKLIPGGVIAWQDDLPIFAGFFDDGHIWDWSTCDWFCIRVLGMLVERQQGPIERERCARSIGDWRDAENLWRRRAACVSFVYLAKRGNEFFPGFQDMLLAICSSTIRSPERFHQTGTGWLLREIGTADKHCLLTFCELHIEFFSSEGLRYALEKVPKAERNRFLNKFKASGAAQGLDARKQGAKRKQEER</sequence>
<name>A0A8S1J9X5_9CHLO</name>
<evidence type="ECO:0008006" key="3">
    <source>
        <dbReference type="Google" id="ProtNLM"/>
    </source>
</evidence>
<dbReference type="CDD" id="cd06561">
    <property type="entry name" value="AlkD_like"/>
    <property type="match status" value="1"/>
</dbReference>
<dbReference type="SUPFAM" id="SSF48371">
    <property type="entry name" value="ARM repeat"/>
    <property type="match status" value="1"/>
</dbReference>
<proteinExistence type="predicted"/>
<comment type="caution">
    <text evidence="1">The sequence shown here is derived from an EMBL/GenBank/DDBJ whole genome shotgun (WGS) entry which is preliminary data.</text>
</comment>
<organism evidence="1 2">
    <name type="scientific">Ostreobium quekettii</name>
    <dbReference type="NCBI Taxonomy" id="121088"/>
    <lineage>
        <taxon>Eukaryota</taxon>
        <taxon>Viridiplantae</taxon>
        <taxon>Chlorophyta</taxon>
        <taxon>core chlorophytes</taxon>
        <taxon>Ulvophyceae</taxon>
        <taxon>TCBD clade</taxon>
        <taxon>Bryopsidales</taxon>
        <taxon>Ostreobineae</taxon>
        <taxon>Ostreobiaceae</taxon>
        <taxon>Ostreobium</taxon>
    </lineage>
</organism>
<reference evidence="1" key="1">
    <citation type="submission" date="2020-12" db="EMBL/GenBank/DDBJ databases">
        <authorList>
            <person name="Iha C."/>
        </authorList>
    </citation>
    <scope>NUCLEOTIDE SEQUENCE</scope>
</reference>
<keyword evidence="2" id="KW-1185">Reference proteome</keyword>
<dbReference type="InterPro" id="IPR016024">
    <property type="entry name" value="ARM-type_fold"/>
</dbReference>
<dbReference type="InterPro" id="IPR014825">
    <property type="entry name" value="DNA_alkylation"/>
</dbReference>
<protein>
    <recommendedName>
        <fullName evidence="3">DNA alkylation repair protein</fullName>
    </recommendedName>
</protein>
<gene>
    <name evidence="1" type="ORF">OSTQU699_LOCUS9141</name>
</gene>
<accession>A0A8S1J9X5</accession>
<dbReference type="Pfam" id="PF08713">
    <property type="entry name" value="DNA_alkylation"/>
    <property type="match status" value="1"/>
</dbReference>
<dbReference type="PANTHER" id="PTHR34070:SF1">
    <property type="entry name" value="DNA ALKYLATION REPAIR PROTEIN"/>
    <property type="match status" value="1"/>
</dbReference>
<dbReference type="PANTHER" id="PTHR34070">
    <property type="entry name" value="ARMADILLO-TYPE FOLD"/>
    <property type="match status" value="1"/>
</dbReference>
<dbReference type="Gene3D" id="1.25.10.90">
    <property type="match status" value="1"/>
</dbReference>
<dbReference type="EMBL" id="CAJHUC010002411">
    <property type="protein sequence ID" value="CAD7703784.1"/>
    <property type="molecule type" value="Genomic_DNA"/>
</dbReference>
<dbReference type="OrthoDB" id="565984at2759"/>
<dbReference type="Proteomes" id="UP000708148">
    <property type="component" value="Unassembled WGS sequence"/>
</dbReference>
<evidence type="ECO:0000313" key="2">
    <source>
        <dbReference type="Proteomes" id="UP000708148"/>
    </source>
</evidence>